<evidence type="ECO:0000313" key="2">
    <source>
        <dbReference type="Proteomes" id="UP000448943"/>
    </source>
</evidence>
<dbReference type="OrthoDB" id="2649617at2"/>
<dbReference type="GO" id="GO:0008168">
    <property type="term" value="F:methyltransferase activity"/>
    <property type="evidence" value="ECO:0007669"/>
    <property type="project" value="UniProtKB-KW"/>
</dbReference>
<gene>
    <name evidence="1" type="ORF">ERL59_08060</name>
</gene>
<reference evidence="1 2" key="1">
    <citation type="submission" date="2019-01" db="EMBL/GenBank/DDBJ databases">
        <title>Chengkuizengella sp. nov., isolated from deep-sea sediment of East Pacific Ocean.</title>
        <authorList>
            <person name="Yang J."/>
            <person name="Lai Q."/>
            <person name="Shao Z."/>
        </authorList>
    </citation>
    <scope>NUCLEOTIDE SEQUENCE [LARGE SCALE GENOMIC DNA]</scope>
    <source>
        <strain evidence="1 2">YPA3-1-1</strain>
    </source>
</reference>
<evidence type="ECO:0000313" key="1">
    <source>
        <dbReference type="EMBL" id="NBI28911.1"/>
    </source>
</evidence>
<sequence length="126" mass="14451">MYIEQLSLAKQLDLVFEEIQPELGSLTSGIVFLQIRNNTVGKFGVIHDPIEGNNRETRGHIQGLTKQQIFSFKKMAIQSLKYKNHWTHGQISFEFALKNKNLATSVQFESNYNMANLLNNPQQKVL</sequence>
<dbReference type="AlphaFoldDB" id="A0A6N9PZG5"/>
<organism evidence="1 2">
    <name type="scientific">Chengkuizengella marina</name>
    <dbReference type="NCBI Taxonomy" id="2507566"/>
    <lineage>
        <taxon>Bacteria</taxon>
        <taxon>Bacillati</taxon>
        <taxon>Bacillota</taxon>
        <taxon>Bacilli</taxon>
        <taxon>Bacillales</taxon>
        <taxon>Paenibacillaceae</taxon>
        <taxon>Chengkuizengella</taxon>
    </lineage>
</organism>
<name>A0A6N9PZG5_9BACL</name>
<accession>A0A6N9PZG5</accession>
<dbReference type="GO" id="GO:0032259">
    <property type="term" value="P:methylation"/>
    <property type="evidence" value="ECO:0007669"/>
    <property type="project" value="UniProtKB-KW"/>
</dbReference>
<protein>
    <submittedName>
        <fullName evidence="1">O-methyltransferase</fullName>
    </submittedName>
</protein>
<proteinExistence type="predicted"/>
<dbReference type="EMBL" id="SIJB01000018">
    <property type="protein sequence ID" value="NBI28911.1"/>
    <property type="molecule type" value="Genomic_DNA"/>
</dbReference>
<dbReference type="RefSeq" id="WP_160645702.1">
    <property type="nucleotide sequence ID" value="NZ_SIJB01000018.1"/>
</dbReference>
<dbReference type="Proteomes" id="UP000448943">
    <property type="component" value="Unassembled WGS sequence"/>
</dbReference>
<comment type="caution">
    <text evidence="1">The sequence shown here is derived from an EMBL/GenBank/DDBJ whole genome shotgun (WGS) entry which is preliminary data.</text>
</comment>
<keyword evidence="1" id="KW-0489">Methyltransferase</keyword>
<keyword evidence="1" id="KW-0808">Transferase</keyword>
<keyword evidence="2" id="KW-1185">Reference proteome</keyword>